<feature type="transmembrane region" description="Helical" evidence="1">
    <location>
        <begin position="97"/>
        <end position="122"/>
    </location>
</feature>
<feature type="transmembrane region" description="Helical" evidence="1">
    <location>
        <begin position="45"/>
        <end position="62"/>
    </location>
</feature>
<reference evidence="2 3" key="1">
    <citation type="submission" date="2018-05" db="EMBL/GenBank/DDBJ databases">
        <title>Leucothrix arctica sp. nov., isolated from Arctic seawater.</title>
        <authorList>
            <person name="Choi A."/>
            <person name="Baek K."/>
        </authorList>
    </citation>
    <scope>NUCLEOTIDE SEQUENCE [LARGE SCALE GENOMIC DNA]</scope>
    <source>
        <strain evidence="2 3">IMCC9719</strain>
    </source>
</reference>
<evidence type="ECO:0000256" key="1">
    <source>
        <dbReference type="SAM" id="Phobius"/>
    </source>
</evidence>
<evidence type="ECO:0000313" key="3">
    <source>
        <dbReference type="Proteomes" id="UP000245506"/>
    </source>
</evidence>
<dbReference type="EMBL" id="QGKL01000043">
    <property type="protein sequence ID" value="PWQ93206.1"/>
    <property type="molecule type" value="Genomic_DNA"/>
</dbReference>
<organism evidence="2 3">
    <name type="scientific">Leucothrix arctica</name>
    <dbReference type="NCBI Taxonomy" id="1481894"/>
    <lineage>
        <taxon>Bacteria</taxon>
        <taxon>Pseudomonadati</taxon>
        <taxon>Pseudomonadota</taxon>
        <taxon>Gammaproteobacteria</taxon>
        <taxon>Thiotrichales</taxon>
        <taxon>Thiotrichaceae</taxon>
        <taxon>Leucothrix</taxon>
    </lineage>
</organism>
<keyword evidence="1" id="KW-1133">Transmembrane helix</keyword>
<keyword evidence="1" id="KW-0812">Transmembrane</keyword>
<dbReference type="RefSeq" id="WP_109826840.1">
    <property type="nucleotide sequence ID" value="NZ_QGKL01000043.1"/>
</dbReference>
<name>A0A317C3C8_9GAMM</name>
<evidence type="ECO:0000313" key="2">
    <source>
        <dbReference type="EMBL" id="PWQ93206.1"/>
    </source>
</evidence>
<sequence length="135" mass="15135">MALVILLTVVTALYFVTKVGREKIIVFNQMAIKQFQFKPVSLDRMYAFAFVNILLLIGVLSLNWASFGLAVTTSALIVFLLYINIKRRSTANIALKSLGYLAFYGSVGLAGIACVMISYMLVGHYNQDSNDQYWF</sequence>
<comment type="caution">
    <text evidence="2">The sequence shown here is derived from an EMBL/GenBank/DDBJ whole genome shotgun (WGS) entry which is preliminary data.</text>
</comment>
<gene>
    <name evidence="2" type="ORF">DKT75_21200</name>
</gene>
<dbReference type="AlphaFoldDB" id="A0A317C3C8"/>
<protein>
    <submittedName>
        <fullName evidence="2">Uncharacterized protein</fullName>
    </submittedName>
</protein>
<proteinExistence type="predicted"/>
<keyword evidence="1" id="KW-0472">Membrane</keyword>
<dbReference type="Proteomes" id="UP000245506">
    <property type="component" value="Unassembled WGS sequence"/>
</dbReference>
<accession>A0A317C3C8</accession>
<keyword evidence="3" id="KW-1185">Reference proteome</keyword>
<feature type="transmembrane region" description="Helical" evidence="1">
    <location>
        <begin position="67"/>
        <end position="85"/>
    </location>
</feature>